<accession>A0A9J6P336</accession>
<dbReference type="PANTHER" id="PTHR35333">
    <property type="entry name" value="BETA-LACTAMASE"/>
    <property type="match status" value="1"/>
</dbReference>
<dbReference type="GO" id="GO:0008800">
    <property type="term" value="F:beta-lactamase activity"/>
    <property type="evidence" value="ECO:0007669"/>
    <property type="project" value="InterPro"/>
</dbReference>
<organism evidence="2 3">
    <name type="scientific">Oceanirhabdus seepicola</name>
    <dbReference type="NCBI Taxonomy" id="2828781"/>
    <lineage>
        <taxon>Bacteria</taxon>
        <taxon>Bacillati</taxon>
        <taxon>Bacillota</taxon>
        <taxon>Clostridia</taxon>
        <taxon>Eubacteriales</taxon>
        <taxon>Clostridiaceae</taxon>
        <taxon>Oceanirhabdus</taxon>
    </lineage>
</organism>
<dbReference type="PANTHER" id="PTHR35333:SF3">
    <property type="entry name" value="BETA-LACTAMASE-TYPE TRANSPEPTIDASE FOLD CONTAINING PROTEIN"/>
    <property type="match status" value="1"/>
</dbReference>
<dbReference type="InterPro" id="IPR045155">
    <property type="entry name" value="Beta-lactam_cat"/>
</dbReference>
<keyword evidence="3" id="KW-1185">Reference proteome</keyword>
<dbReference type="Pfam" id="PF13354">
    <property type="entry name" value="Beta-lactamase2"/>
    <property type="match status" value="1"/>
</dbReference>
<sequence length="254" mass="29240">MKELKRYLDSRIGEFSFYFEDLKSGYTYGFHHKKQMDAAESIMLPIAIALMKEVEDKSLSLEDKVTIGDDEKYDSYCGIMKYLNSREFTLNELLIAITVQSDLTASNKIIEILGFEKINMHLKSMGLKNTVINSKLGENGNNLSTAYELSKCFSILYREEYLNKKNSKLLIELLTNSQFRNKIPFYLPIDSWSSIANKAGHKENVEIDSSLLNIKKGDFVFTVMTKNLPSNVYGITIISRLAKMMWDIIDSNWR</sequence>
<evidence type="ECO:0000313" key="3">
    <source>
        <dbReference type="Proteomes" id="UP001056429"/>
    </source>
</evidence>
<dbReference type="Gene3D" id="3.40.710.10">
    <property type="entry name" value="DD-peptidase/beta-lactamase superfamily"/>
    <property type="match status" value="1"/>
</dbReference>
<dbReference type="RefSeq" id="WP_250859346.1">
    <property type="nucleotide sequence ID" value="NZ_JAGSOJ010000002.1"/>
</dbReference>
<protein>
    <submittedName>
        <fullName evidence="2">Serine hydrolase</fullName>
    </submittedName>
</protein>
<dbReference type="EMBL" id="JAGSOJ010000002">
    <property type="protein sequence ID" value="MCM1990309.1"/>
    <property type="molecule type" value="Genomic_DNA"/>
</dbReference>
<reference evidence="2" key="2">
    <citation type="submission" date="2021-04" db="EMBL/GenBank/DDBJ databases">
        <authorList>
            <person name="Dong X."/>
        </authorList>
    </citation>
    <scope>NUCLEOTIDE SEQUENCE</scope>
    <source>
        <strain evidence="2">ZWT</strain>
    </source>
</reference>
<dbReference type="InterPro" id="IPR012338">
    <property type="entry name" value="Beta-lactam/transpept-like"/>
</dbReference>
<reference evidence="2" key="1">
    <citation type="journal article" date="2021" name="mSystems">
        <title>Bacteria and Archaea Synergistically Convert Glycine Betaine to Biogenic Methane in the Formosa Cold Seep of the South China Sea.</title>
        <authorList>
            <person name="Li L."/>
            <person name="Zhang W."/>
            <person name="Zhang S."/>
            <person name="Song L."/>
            <person name="Sun Q."/>
            <person name="Zhang H."/>
            <person name="Xiang H."/>
            <person name="Dong X."/>
        </authorList>
    </citation>
    <scope>NUCLEOTIDE SEQUENCE</scope>
    <source>
        <strain evidence="2">ZWT</strain>
    </source>
</reference>
<dbReference type="InterPro" id="IPR000871">
    <property type="entry name" value="Beta-lactam_class-A"/>
</dbReference>
<dbReference type="SUPFAM" id="SSF56601">
    <property type="entry name" value="beta-lactamase/transpeptidase-like"/>
    <property type="match status" value="1"/>
</dbReference>
<comment type="caution">
    <text evidence="2">The sequence shown here is derived from an EMBL/GenBank/DDBJ whole genome shotgun (WGS) entry which is preliminary data.</text>
</comment>
<feature type="domain" description="Beta-lactamase class A catalytic" evidence="1">
    <location>
        <begin position="16"/>
        <end position="225"/>
    </location>
</feature>
<proteinExistence type="predicted"/>
<gene>
    <name evidence="2" type="ORF">KDK92_11235</name>
</gene>
<dbReference type="AlphaFoldDB" id="A0A9J6P336"/>
<name>A0A9J6P336_9CLOT</name>
<dbReference type="Proteomes" id="UP001056429">
    <property type="component" value="Unassembled WGS sequence"/>
</dbReference>
<evidence type="ECO:0000259" key="1">
    <source>
        <dbReference type="Pfam" id="PF13354"/>
    </source>
</evidence>
<keyword evidence="2" id="KW-0378">Hydrolase</keyword>
<evidence type="ECO:0000313" key="2">
    <source>
        <dbReference type="EMBL" id="MCM1990309.1"/>
    </source>
</evidence>
<dbReference type="GO" id="GO:0030655">
    <property type="term" value="P:beta-lactam antibiotic catabolic process"/>
    <property type="evidence" value="ECO:0007669"/>
    <property type="project" value="InterPro"/>
</dbReference>
<dbReference type="GO" id="GO:0046677">
    <property type="term" value="P:response to antibiotic"/>
    <property type="evidence" value="ECO:0007669"/>
    <property type="project" value="InterPro"/>
</dbReference>